<dbReference type="Proteomes" id="UP001497482">
    <property type="component" value="Chromosome 12"/>
</dbReference>
<reference evidence="2 3" key="1">
    <citation type="submission" date="2024-04" db="EMBL/GenBank/DDBJ databases">
        <authorList>
            <person name="Waldvogel A.-M."/>
            <person name="Schoenle A."/>
        </authorList>
    </citation>
    <scope>NUCLEOTIDE SEQUENCE [LARGE SCALE GENOMIC DNA]</scope>
</reference>
<protein>
    <recommendedName>
        <fullName evidence="1">D-glutamate cyclase-like C-terminal domain-containing protein</fullName>
    </recommendedName>
</protein>
<name>A0AAV2JHJ0_KNICA</name>
<dbReference type="PANTHER" id="PTHR32022">
    <property type="entry name" value="D-GLUTAMATE CYCLASE, MITOCHONDRIAL"/>
    <property type="match status" value="1"/>
</dbReference>
<feature type="domain" description="D-glutamate cyclase-like C-terminal" evidence="1">
    <location>
        <begin position="80"/>
        <end position="176"/>
    </location>
</feature>
<organism evidence="2 3">
    <name type="scientific">Knipowitschia caucasica</name>
    <name type="common">Caucasian dwarf goby</name>
    <name type="synonym">Pomatoschistus caucasicus</name>
    <dbReference type="NCBI Taxonomy" id="637954"/>
    <lineage>
        <taxon>Eukaryota</taxon>
        <taxon>Metazoa</taxon>
        <taxon>Chordata</taxon>
        <taxon>Craniata</taxon>
        <taxon>Vertebrata</taxon>
        <taxon>Euteleostomi</taxon>
        <taxon>Actinopterygii</taxon>
        <taxon>Neopterygii</taxon>
        <taxon>Teleostei</taxon>
        <taxon>Neoteleostei</taxon>
        <taxon>Acanthomorphata</taxon>
        <taxon>Gobiaria</taxon>
        <taxon>Gobiiformes</taxon>
        <taxon>Gobioidei</taxon>
        <taxon>Gobiidae</taxon>
        <taxon>Gobiinae</taxon>
        <taxon>Knipowitschia</taxon>
    </lineage>
</organism>
<dbReference type="InterPro" id="IPR025504">
    <property type="entry name" value="GLUCM_C"/>
</dbReference>
<dbReference type="Gene3D" id="3.90.1640.20">
    <property type="entry name" value="TON_0340"/>
    <property type="match status" value="1"/>
</dbReference>
<dbReference type="PANTHER" id="PTHR32022:SF10">
    <property type="entry name" value="D-GLUTAMATE CYCLASE, MITOCHONDRIAL"/>
    <property type="match status" value="1"/>
</dbReference>
<proteinExistence type="predicted"/>
<evidence type="ECO:0000313" key="3">
    <source>
        <dbReference type="Proteomes" id="UP001497482"/>
    </source>
</evidence>
<accession>A0AAV2JHJ0</accession>
<dbReference type="GO" id="GO:0006536">
    <property type="term" value="P:glutamate metabolic process"/>
    <property type="evidence" value="ECO:0007669"/>
    <property type="project" value="TreeGrafter"/>
</dbReference>
<dbReference type="AlphaFoldDB" id="A0AAV2JHJ0"/>
<gene>
    <name evidence="2" type="ORF">KC01_LOCUS7528</name>
</gene>
<keyword evidence="3" id="KW-1185">Reference proteome</keyword>
<evidence type="ECO:0000313" key="2">
    <source>
        <dbReference type="EMBL" id="CAL1576070.1"/>
    </source>
</evidence>
<sequence>MCKVLARSEHLAYILILHICYCLILTPEQHWTQLWSSSGQLIEPPLAFITLQVPCSSQTTPPLGLDPHLTPLSVSLYSLASKSRDRGINAIFEQDELLLSCLALSHSSSVLITTGFPTHYMHNPPDETDGPPGAVALANMLLSLGKRVTIVTDRRGLQLNQDIINEAVSSVWKKQNIFTHINGLDRTVGWPTISNDPARVKRKTAFCLQLEPPQF</sequence>
<dbReference type="EMBL" id="OZ035834">
    <property type="protein sequence ID" value="CAL1576070.1"/>
    <property type="molecule type" value="Genomic_DNA"/>
</dbReference>
<evidence type="ECO:0000259" key="1">
    <source>
        <dbReference type="Pfam" id="PF14336"/>
    </source>
</evidence>
<dbReference type="GO" id="GO:0047820">
    <property type="term" value="F:D-glutamate cyclase activity"/>
    <property type="evidence" value="ECO:0007669"/>
    <property type="project" value="TreeGrafter"/>
</dbReference>
<dbReference type="Pfam" id="PF14336">
    <property type="entry name" value="GLUCM-like_C"/>
    <property type="match status" value="1"/>
</dbReference>